<evidence type="ECO:0000313" key="1">
    <source>
        <dbReference type="EMBL" id="GBL75397.1"/>
    </source>
</evidence>
<comment type="caution">
    <text evidence="1">The sequence shown here is derived from an EMBL/GenBank/DDBJ whole genome shotgun (WGS) entry which is preliminary data.</text>
</comment>
<reference evidence="1 2" key="1">
    <citation type="journal article" date="2019" name="Sci. Rep.">
        <title>Orb-weaving spider Araneus ventricosus genome elucidates the spidroin gene catalogue.</title>
        <authorList>
            <person name="Kono N."/>
            <person name="Nakamura H."/>
            <person name="Ohtoshi R."/>
            <person name="Moran D.A.P."/>
            <person name="Shinohara A."/>
            <person name="Yoshida Y."/>
            <person name="Fujiwara M."/>
            <person name="Mori M."/>
            <person name="Tomita M."/>
            <person name="Arakawa K."/>
        </authorList>
    </citation>
    <scope>NUCLEOTIDE SEQUENCE [LARGE SCALE GENOMIC DNA]</scope>
</reference>
<dbReference type="Proteomes" id="UP000499080">
    <property type="component" value="Unassembled WGS sequence"/>
</dbReference>
<name>A0A4Y2A763_ARAVE</name>
<gene>
    <name evidence="1" type="ORF">AVEN_194589_1</name>
</gene>
<sequence length="79" mass="9051">MNPDLVYKLGDHFGDKFNDFGDKTMLSEDAGIRILSLPGVEISRTFERNLCDVCRRRYKILRAHPVDELELGIPCNLVN</sequence>
<evidence type="ECO:0000313" key="2">
    <source>
        <dbReference type="Proteomes" id="UP000499080"/>
    </source>
</evidence>
<accession>A0A4Y2A763</accession>
<protein>
    <submittedName>
        <fullName evidence="1">Uncharacterized protein</fullName>
    </submittedName>
</protein>
<proteinExistence type="predicted"/>
<dbReference type="EMBL" id="BGPR01000007">
    <property type="protein sequence ID" value="GBL75397.1"/>
    <property type="molecule type" value="Genomic_DNA"/>
</dbReference>
<dbReference type="AlphaFoldDB" id="A0A4Y2A763"/>
<organism evidence="1 2">
    <name type="scientific">Araneus ventricosus</name>
    <name type="common">Orbweaver spider</name>
    <name type="synonym">Epeira ventricosa</name>
    <dbReference type="NCBI Taxonomy" id="182803"/>
    <lineage>
        <taxon>Eukaryota</taxon>
        <taxon>Metazoa</taxon>
        <taxon>Ecdysozoa</taxon>
        <taxon>Arthropoda</taxon>
        <taxon>Chelicerata</taxon>
        <taxon>Arachnida</taxon>
        <taxon>Araneae</taxon>
        <taxon>Araneomorphae</taxon>
        <taxon>Entelegynae</taxon>
        <taxon>Araneoidea</taxon>
        <taxon>Araneidae</taxon>
        <taxon>Araneus</taxon>
    </lineage>
</organism>
<keyword evidence="2" id="KW-1185">Reference proteome</keyword>